<sequence length="109" mass="11944">MTYLILKTKRGLLDKFSSQHDEFHSGKHEGSLTHELLAGAASYEAAKAYEKHCAENGKPTDHTKAKEIMAAISGGIVDKLIETKGLDAVDAAKAKHQAKKNLEDHFEVQ</sequence>
<dbReference type="InterPro" id="IPR022234">
    <property type="entry name" value="DUF3759"/>
</dbReference>
<dbReference type="AlphaFoldDB" id="A0A1X2HCH1"/>
<accession>A0A1X2HCH1</accession>
<evidence type="ECO:0000313" key="1">
    <source>
        <dbReference type="EMBL" id="ORY95904.1"/>
    </source>
</evidence>
<dbReference type="OMA" id="KHHAKEQ"/>
<dbReference type="PANTHER" id="PTHR37450">
    <property type="entry name" value="CIPC PROTEIN"/>
    <property type="match status" value="1"/>
</dbReference>
<keyword evidence="2" id="KW-1185">Reference proteome</keyword>
<reference evidence="1 2" key="1">
    <citation type="submission" date="2016-07" db="EMBL/GenBank/DDBJ databases">
        <title>Pervasive Adenine N6-methylation of Active Genes in Fungi.</title>
        <authorList>
            <consortium name="DOE Joint Genome Institute"/>
            <person name="Mondo S.J."/>
            <person name="Dannebaum R.O."/>
            <person name="Kuo R.C."/>
            <person name="Labutti K."/>
            <person name="Haridas S."/>
            <person name="Kuo A."/>
            <person name="Salamov A."/>
            <person name="Ahrendt S.R."/>
            <person name="Lipzen A."/>
            <person name="Sullivan W."/>
            <person name="Andreopoulos W.B."/>
            <person name="Clum A."/>
            <person name="Lindquist E."/>
            <person name="Daum C."/>
            <person name="Ramamoorthy G.K."/>
            <person name="Gryganskyi A."/>
            <person name="Culley D."/>
            <person name="Magnuson J.K."/>
            <person name="James T.Y."/>
            <person name="O'Malley M.A."/>
            <person name="Stajich J.E."/>
            <person name="Spatafora J.W."/>
            <person name="Visel A."/>
            <person name="Grigoriev I.V."/>
        </authorList>
    </citation>
    <scope>NUCLEOTIDE SEQUENCE [LARGE SCALE GENOMIC DNA]</scope>
    <source>
        <strain evidence="1 2">NRRL 2496</strain>
    </source>
</reference>
<comment type="caution">
    <text evidence="1">The sequence shown here is derived from an EMBL/GenBank/DDBJ whole genome shotgun (WGS) entry which is preliminary data.</text>
</comment>
<evidence type="ECO:0000313" key="2">
    <source>
        <dbReference type="Proteomes" id="UP000242180"/>
    </source>
</evidence>
<dbReference type="InParanoid" id="A0A1X2HCH1"/>
<dbReference type="Proteomes" id="UP000242180">
    <property type="component" value="Unassembled WGS sequence"/>
</dbReference>
<dbReference type="OrthoDB" id="9895617at2759"/>
<evidence type="ECO:0008006" key="3">
    <source>
        <dbReference type="Google" id="ProtNLM"/>
    </source>
</evidence>
<dbReference type="PANTHER" id="PTHR37450:SF1">
    <property type="entry name" value="CIPC PROTEIN"/>
    <property type="match status" value="1"/>
</dbReference>
<organism evidence="1 2">
    <name type="scientific">Syncephalastrum racemosum</name>
    <name type="common">Filamentous fungus</name>
    <dbReference type="NCBI Taxonomy" id="13706"/>
    <lineage>
        <taxon>Eukaryota</taxon>
        <taxon>Fungi</taxon>
        <taxon>Fungi incertae sedis</taxon>
        <taxon>Mucoromycota</taxon>
        <taxon>Mucoromycotina</taxon>
        <taxon>Mucoromycetes</taxon>
        <taxon>Mucorales</taxon>
        <taxon>Syncephalastraceae</taxon>
        <taxon>Syncephalastrum</taxon>
    </lineage>
</organism>
<dbReference type="STRING" id="13706.A0A1X2HCH1"/>
<proteinExistence type="predicted"/>
<gene>
    <name evidence="1" type="ORF">BCR43DRAFT_506335</name>
</gene>
<protein>
    <recommendedName>
        <fullName evidence="3">CipC protein</fullName>
    </recommendedName>
</protein>
<name>A0A1X2HCH1_SYNRA</name>
<dbReference type="Pfam" id="PF12585">
    <property type="entry name" value="DUF3759"/>
    <property type="match status" value="1"/>
</dbReference>
<dbReference type="EMBL" id="MCGN01000006">
    <property type="protein sequence ID" value="ORY95904.1"/>
    <property type="molecule type" value="Genomic_DNA"/>
</dbReference>